<dbReference type="PANTHER" id="PTHR48051">
    <property type="match status" value="1"/>
</dbReference>
<evidence type="ECO:0000256" key="3">
    <source>
        <dbReference type="ARBA" id="ARBA00023242"/>
    </source>
</evidence>
<name>A0AAV4CE37_9GAST</name>
<dbReference type="InterPro" id="IPR050216">
    <property type="entry name" value="LRR_domain-containing"/>
</dbReference>
<protein>
    <submittedName>
        <fullName evidence="5">Leucine-rich repeat protein 1-like</fullName>
    </submittedName>
</protein>
<sequence>MRLKCEVQVTSRQLPSLNIRKPNRPNFSQVSIGRKPGECNKDGPIYLMLCTSQNRSGTKYLIPNNLVQIFSRFVSEGKATLRIQTPPDDVSLSKADPAQLQSFLKLLKMAADGKEFPERVLSPLVPAATAQVTRPVTNLIIDSPSNYPMSFPTTLQKLAIQHCSLRRLSLKVTALTSLSVLDLSYNNLTELPESFAALRNLTYLDLAHNSFEEFPSVLASDTFCKNLVLLDMKDNEMRTLSPEFTKLSVLQSINLNCNRLRYLPERLGLMPRLSSIHVSNNLLELLPCTLVTRIFHKADFSDNPFTLTLPPGAYLNQKQRVPSLREAAGQAVLLYDIPYTEEDLDFVSREFLESGHYCTCGRVVFRSAASDILTHTLNAVVHCGNDDLPFLFYCCSTALITPRSYICQRRMRTHFWGMPV</sequence>
<keyword evidence="6" id="KW-1185">Reference proteome</keyword>
<proteinExistence type="predicted"/>
<dbReference type="SMART" id="SM00369">
    <property type="entry name" value="LRR_TYP"/>
    <property type="match status" value="4"/>
</dbReference>
<dbReference type="PROSITE" id="PS51450">
    <property type="entry name" value="LRR"/>
    <property type="match status" value="2"/>
</dbReference>
<dbReference type="PRINTS" id="PR00019">
    <property type="entry name" value="LEURICHRPT"/>
</dbReference>
<dbReference type="InterPro" id="IPR001611">
    <property type="entry name" value="Leu-rich_rpt"/>
</dbReference>
<dbReference type="AlphaFoldDB" id="A0AAV4CE37"/>
<keyword evidence="1" id="KW-0433">Leucine-rich repeat</keyword>
<dbReference type="GO" id="GO:0005737">
    <property type="term" value="C:cytoplasm"/>
    <property type="evidence" value="ECO:0007669"/>
    <property type="project" value="TreeGrafter"/>
</dbReference>
<dbReference type="Pfam" id="PF25344">
    <property type="entry name" value="PH_LRR1"/>
    <property type="match status" value="1"/>
</dbReference>
<dbReference type="InterPro" id="IPR003591">
    <property type="entry name" value="Leu-rich_rpt_typical-subtyp"/>
</dbReference>
<gene>
    <name evidence="5" type="ORF">PoB_005669300</name>
</gene>
<dbReference type="PANTHER" id="PTHR48051:SF1">
    <property type="entry name" value="RAS SUPPRESSOR PROTEIN 1"/>
    <property type="match status" value="1"/>
</dbReference>
<keyword evidence="2" id="KW-0677">Repeat</keyword>
<feature type="domain" description="PIF1/LRR1 pleckstrin homology" evidence="4">
    <location>
        <begin position="1"/>
        <end position="121"/>
    </location>
</feature>
<reference evidence="5 6" key="1">
    <citation type="journal article" date="2021" name="Elife">
        <title>Chloroplast acquisition without the gene transfer in kleptoplastic sea slugs, Plakobranchus ocellatus.</title>
        <authorList>
            <person name="Maeda T."/>
            <person name="Takahashi S."/>
            <person name="Yoshida T."/>
            <person name="Shimamura S."/>
            <person name="Takaki Y."/>
            <person name="Nagai Y."/>
            <person name="Toyoda A."/>
            <person name="Suzuki Y."/>
            <person name="Arimoto A."/>
            <person name="Ishii H."/>
            <person name="Satoh N."/>
            <person name="Nishiyama T."/>
            <person name="Hasebe M."/>
            <person name="Maruyama T."/>
            <person name="Minagawa J."/>
            <person name="Obokata J."/>
            <person name="Shigenobu S."/>
        </authorList>
    </citation>
    <scope>NUCLEOTIDE SEQUENCE [LARGE SCALE GENOMIC DNA]</scope>
</reference>
<dbReference type="SMART" id="SM00364">
    <property type="entry name" value="LRR_BAC"/>
    <property type="match status" value="4"/>
</dbReference>
<dbReference type="Gene3D" id="3.80.10.10">
    <property type="entry name" value="Ribonuclease Inhibitor"/>
    <property type="match status" value="1"/>
</dbReference>
<evidence type="ECO:0000256" key="2">
    <source>
        <dbReference type="ARBA" id="ARBA00022737"/>
    </source>
</evidence>
<dbReference type="SUPFAM" id="SSF52058">
    <property type="entry name" value="L domain-like"/>
    <property type="match status" value="1"/>
</dbReference>
<keyword evidence="3" id="KW-0539">Nucleus</keyword>
<evidence type="ECO:0000313" key="5">
    <source>
        <dbReference type="EMBL" id="GFO30188.1"/>
    </source>
</evidence>
<evidence type="ECO:0000313" key="6">
    <source>
        <dbReference type="Proteomes" id="UP000735302"/>
    </source>
</evidence>
<comment type="caution">
    <text evidence="5">The sequence shown here is derived from an EMBL/GenBank/DDBJ whole genome shotgun (WGS) entry which is preliminary data.</text>
</comment>
<evidence type="ECO:0000259" key="4">
    <source>
        <dbReference type="Pfam" id="PF25344"/>
    </source>
</evidence>
<dbReference type="InterPro" id="IPR057437">
    <property type="entry name" value="PIF1/LRR1_PH"/>
</dbReference>
<accession>A0AAV4CE37</accession>
<evidence type="ECO:0000256" key="1">
    <source>
        <dbReference type="ARBA" id="ARBA00022614"/>
    </source>
</evidence>
<dbReference type="Pfam" id="PF13855">
    <property type="entry name" value="LRR_8"/>
    <property type="match status" value="1"/>
</dbReference>
<dbReference type="EMBL" id="BLXT01006232">
    <property type="protein sequence ID" value="GFO30188.1"/>
    <property type="molecule type" value="Genomic_DNA"/>
</dbReference>
<dbReference type="Proteomes" id="UP000735302">
    <property type="component" value="Unassembled WGS sequence"/>
</dbReference>
<dbReference type="InterPro" id="IPR032675">
    <property type="entry name" value="LRR_dom_sf"/>
</dbReference>
<organism evidence="5 6">
    <name type="scientific">Plakobranchus ocellatus</name>
    <dbReference type="NCBI Taxonomy" id="259542"/>
    <lineage>
        <taxon>Eukaryota</taxon>
        <taxon>Metazoa</taxon>
        <taxon>Spiralia</taxon>
        <taxon>Lophotrochozoa</taxon>
        <taxon>Mollusca</taxon>
        <taxon>Gastropoda</taxon>
        <taxon>Heterobranchia</taxon>
        <taxon>Euthyneura</taxon>
        <taxon>Panpulmonata</taxon>
        <taxon>Sacoglossa</taxon>
        <taxon>Placobranchoidea</taxon>
        <taxon>Plakobranchidae</taxon>
        <taxon>Plakobranchus</taxon>
    </lineage>
</organism>